<dbReference type="Gene3D" id="2.40.150.20">
    <property type="entry name" value="Ribosomal protein L14"/>
    <property type="match status" value="1"/>
</dbReference>
<dbReference type="GO" id="GO:0003735">
    <property type="term" value="F:structural constituent of ribosome"/>
    <property type="evidence" value="ECO:0007669"/>
    <property type="project" value="InterPro"/>
</dbReference>
<dbReference type="Pfam" id="PF00238">
    <property type="entry name" value="Ribosomal_L14"/>
    <property type="match status" value="1"/>
</dbReference>
<accession>A0A9Q0NVQ9</accession>
<dbReference type="GO" id="GO:0070180">
    <property type="term" value="F:large ribosomal subunit rRNA binding"/>
    <property type="evidence" value="ECO:0007669"/>
    <property type="project" value="TreeGrafter"/>
</dbReference>
<sequence>MLEMSERGTRATVKKGKLDLRKKVMPTVIVRQRKPWRRKDGVFMYFEDNAGAIVNPKGEMKRSATTGPIGKECADLWSYGSVLLIFGVVLIFEEEEGEYRTLWARSSEERGIVTCPLIEKAAASQGDVTLDKGKAALCHVGLYNGVSYQSGIYVPQIANSAITSKFHVFLSALMTTVPKEAFDKYGNVVEGIIIMDRETR</sequence>
<comment type="caution">
    <text evidence="5">The sequence shown here is derived from an EMBL/GenBank/DDBJ whole genome shotgun (WGS) entry which is preliminary data.</text>
</comment>
<dbReference type="InterPro" id="IPR000218">
    <property type="entry name" value="Ribosomal_uL14"/>
</dbReference>
<comment type="similarity">
    <text evidence="1 4">Belongs to the universal ribosomal protein uL14 family.</text>
</comment>
<evidence type="ECO:0000313" key="5">
    <source>
        <dbReference type="EMBL" id="KAJ6676873.1"/>
    </source>
</evidence>
<evidence type="ECO:0000256" key="1">
    <source>
        <dbReference type="ARBA" id="ARBA00010745"/>
    </source>
</evidence>
<dbReference type="GO" id="GO:0006412">
    <property type="term" value="P:translation"/>
    <property type="evidence" value="ECO:0007669"/>
    <property type="project" value="InterPro"/>
</dbReference>
<dbReference type="GO" id="GO:0022625">
    <property type="term" value="C:cytosolic large ribosomal subunit"/>
    <property type="evidence" value="ECO:0007669"/>
    <property type="project" value="TreeGrafter"/>
</dbReference>
<keyword evidence="2 4" id="KW-0689">Ribosomal protein</keyword>
<reference evidence="5" key="1">
    <citation type="submission" date="2022-11" db="EMBL/GenBank/DDBJ databases">
        <authorList>
            <person name="Hyden B.L."/>
            <person name="Feng K."/>
            <person name="Yates T."/>
            <person name="Jawdy S."/>
            <person name="Smart L.B."/>
            <person name="Muchero W."/>
        </authorList>
    </citation>
    <scope>NUCLEOTIDE SEQUENCE</scope>
    <source>
        <tissue evidence="5">Shoot tip</tissue>
    </source>
</reference>
<evidence type="ECO:0000256" key="3">
    <source>
        <dbReference type="ARBA" id="ARBA00023274"/>
    </source>
</evidence>
<name>A0A9Q0NVQ9_SALVM</name>
<dbReference type="SMART" id="SM01374">
    <property type="entry name" value="Ribosomal_L14"/>
    <property type="match status" value="1"/>
</dbReference>
<dbReference type="EMBL" id="JAPFFL010000015">
    <property type="protein sequence ID" value="KAJ6676873.1"/>
    <property type="molecule type" value="Genomic_DNA"/>
</dbReference>
<organism evidence="5 6">
    <name type="scientific">Salix viminalis</name>
    <name type="common">Common osier</name>
    <name type="synonym">Basket willow</name>
    <dbReference type="NCBI Taxonomy" id="40686"/>
    <lineage>
        <taxon>Eukaryota</taxon>
        <taxon>Viridiplantae</taxon>
        <taxon>Streptophyta</taxon>
        <taxon>Embryophyta</taxon>
        <taxon>Tracheophyta</taxon>
        <taxon>Spermatophyta</taxon>
        <taxon>Magnoliopsida</taxon>
        <taxon>eudicotyledons</taxon>
        <taxon>Gunneridae</taxon>
        <taxon>Pentapetalae</taxon>
        <taxon>rosids</taxon>
        <taxon>fabids</taxon>
        <taxon>Malpighiales</taxon>
        <taxon>Salicaceae</taxon>
        <taxon>Saliceae</taxon>
        <taxon>Salix</taxon>
    </lineage>
</organism>
<dbReference type="PANTHER" id="PTHR11761:SF8">
    <property type="entry name" value="LARGE RIBOSOMAL SUBUNIT PROTEIN UL14"/>
    <property type="match status" value="1"/>
</dbReference>
<dbReference type="SUPFAM" id="SSF50193">
    <property type="entry name" value="Ribosomal protein L14"/>
    <property type="match status" value="1"/>
</dbReference>
<gene>
    <name evidence="5" type="ORF">OIU85_010088</name>
</gene>
<protein>
    <submittedName>
        <fullName evidence="5">50S/60S RIBOSOMAL PROTEIN L14/L23</fullName>
    </submittedName>
</protein>
<evidence type="ECO:0000256" key="2">
    <source>
        <dbReference type="ARBA" id="ARBA00022980"/>
    </source>
</evidence>
<keyword evidence="6" id="KW-1185">Reference proteome</keyword>
<dbReference type="AlphaFoldDB" id="A0A9Q0NVQ9"/>
<proteinExistence type="inferred from homology"/>
<dbReference type="InterPro" id="IPR036853">
    <property type="entry name" value="Ribosomal_uL14_sf"/>
</dbReference>
<dbReference type="Proteomes" id="UP001151529">
    <property type="component" value="Chromosome 15Z"/>
</dbReference>
<dbReference type="CDD" id="cd00337">
    <property type="entry name" value="Ribosomal_uL14"/>
    <property type="match status" value="1"/>
</dbReference>
<keyword evidence="3 4" id="KW-0687">Ribonucleoprotein</keyword>
<evidence type="ECO:0000313" key="6">
    <source>
        <dbReference type="Proteomes" id="UP001151529"/>
    </source>
</evidence>
<reference evidence="5" key="2">
    <citation type="journal article" date="2023" name="Int. J. Mol. Sci.">
        <title>De Novo Assembly and Annotation of 11 Diverse Shrub Willow (Salix) Genomes Reveals Novel Gene Organization in Sex-Linked Regions.</title>
        <authorList>
            <person name="Hyden B."/>
            <person name="Feng K."/>
            <person name="Yates T.B."/>
            <person name="Jawdy S."/>
            <person name="Cereghino C."/>
            <person name="Smart L.B."/>
            <person name="Muchero W."/>
        </authorList>
    </citation>
    <scope>NUCLEOTIDE SEQUENCE [LARGE SCALE GENOMIC DNA]</scope>
    <source>
        <tissue evidence="5">Shoot tip</tissue>
    </source>
</reference>
<dbReference type="PANTHER" id="PTHR11761">
    <property type="entry name" value="50S/60S RIBOSOMAL PROTEIN L14/L23"/>
    <property type="match status" value="1"/>
</dbReference>
<evidence type="ECO:0000256" key="4">
    <source>
        <dbReference type="RuleBase" id="RU003949"/>
    </source>
</evidence>